<dbReference type="AlphaFoldDB" id="A0AB32ZUI6"/>
<name>A0AB32ZUI6_ALTME</name>
<sequence>MRLVGKNKLQRLLSSNDKSRTWVCAWVTELTDANWKHPTDVSQQFPNVRASESGSFIFPIADSDKEVCIQIAFQQGVAVITGLQ</sequence>
<proteinExistence type="predicted"/>
<dbReference type="GO" id="GO:0110001">
    <property type="term" value="C:toxin-antitoxin complex"/>
    <property type="evidence" value="ECO:0007669"/>
    <property type="project" value="InterPro"/>
</dbReference>
<dbReference type="RefSeq" id="WP_014975588.1">
    <property type="nucleotide sequence ID" value="NC_018678.1"/>
</dbReference>
<dbReference type="Proteomes" id="UP000006296">
    <property type="component" value="Chromosome"/>
</dbReference>
<dbReference type="InterPro" id="IPR018669">
    <property type="entry name" value="Toxin_HigB"/>
</dbReference>
<gene>
    <name evidence="1" type="ordered locus">AMEC673_02555</name>
</gene>
<dbReference type="GO" id="GO:0004519">
    <property type="term" value="F:endonuclease activity"/>
    <property type="evidence" value="ECO:0007669"/>
    <property type="project" value="InterPro"/>
</dbReference>
<dbReference type="Pfam" id="PF09907">
    <property type="entry name" value="HigB_toxin"/>
    <property type="match status" value="1"/>
</dbReference>
<dbReference type="EMBL" id="CP003844">
    <property type="protein sequence ID" value="AFT73212.1"/>
    <property type="molecule type" value="Genomic_DNA"/>
</dbReference>
<protein>
    <submittedName>
        <fullName evidence="1">Uncharacterized protein</fullName>
    </submittedName>
</protein>
<dbReference type="KEGG" id="amg:AMEC673_02555"/>
<evidence type="ECO:0000313" key="1">
    <source>
        <dbReference type="EMBL" id="AFT73212.1"/>
    </source>
</evidence>
<evidence type="ECO:0000313" key="2">
    <source>
        <dbReference type="Proteomes" id="UP000006296"/>
    </source>
</evidence>
<dbReference type="GO" id="GO:0003723">
    <property type="term" value="F:RNA binding"/>
    <property type="evidence" value="ECO:0007669"/>
    <property type="project" value="InterPro"/>
</dbReference>
<accession>A0AB32ZUI6</accession>
<organism evidence="1 2">
    <name type="scientific">Alteromonas macleodii (strain English Channel 673)</name>
    <dbReference type="NCBI Taxonomy" id="1004788"/>
    <lineage>
        <taxon>Bacteria</taxon>
        <taxon>Pseudomonadati</taxon>
        <taxon>Pseudomonadota</taxon>
        <taxon>Gammaproteobacteria</taxon>
        <taxon>Alteromonadales</taxon>
        <taxon>Alteromonadaceae</taxon>
        <taxon>Alteromonas/Salinimonas group</taxon>
        <taxon>Alteromonas</taxon>
    </lineage>
</organism>
<reference evidence="2" key="1">
    <citation type="journal article" date="2012" name="Sci. Rep.">
        <title>Genomes of surface isolates of Alteromonas macleodii: the life of a widespread marine opportunistic copiotroph.</title>
        <authorList>
            <person name="Lopez-Perez M."/>
            <person name="Gonzaga A."/>
            <person name="Martin-Cuadrado A.B."/>
            <person name="Onyshchenko O."/>
            <person name="Ghavidel A."/>
            <person name="Ghai R."/>
            <person name="Rodriguez-Valera F."/>
        </authorList>
    </citation>
    <scope>NUCLEOTIDE SEQUENCE [LARGE SCALE GENOMIC DNA]</scope>
    <source>
        <strain evidence="2">English Channel 673</strain>
    </source>
</reference>